<evidence type="ECO:0000313" key="5">
    <source>
        <dbReference type="Proteomes" id="UP000295258"/>
    </source>
</evidence>
<dbReference type="InterPro" id="IPR012347">
    <property type="entry name" value="Ferritin-like"/>
</dbReference>
<evidence type="ECO:0000313" key="4">
    <source>
        <dbReference type="EMBL" id="TDD02959.1"/>
    </source>
</evidence>
<accession>A0A4R4VC04</accession>
<feature type="region of interest" description="Disordered" evidence="1">
    <location>
        <begin position="238"/>
        <end position="275"/>
    </location>
</feature>
<reference evidence="4 5" key="1">
    <citation type="submission" date="2019-03" db="EMBL/GenBank/DDBJ databases">
        <title>Draft genome sequences of novel Actinobacteria.</title>
        <authorList>
            <person name="Sahin N."/>
            <person name="Ay H."/>
            <person name="Saygin H."/>
        </authorList>
    </citation>
    <scope>NUCLEOTIDE SEQUENCE [LARGE SCALE GENOMIC DNA]</scope>
    <source>
        <strain evidence="4 5">KC310</strain>
    </source>
</reference>
<dbReference type="RefSeq" id="WP_132597153.1">
    <property type="nucleotide sequence ID" value="NZ_SMKO01000059.1"/>
</dbReference>
<sequence>MKRSVLAGITAGSVLTATAGTGIAAAWQQTAGPTGWGMMGSTSSMHGVNVRDEADYLTHMVAHHQEAVAAAKQLQRSGRAEMRTLGASIVSSQSAEIATMNKWLATWYRGHSPTTDYHPMMRDLSKLSGDALDETFLRDMIPHHMMAVMMSQQLLMHGGVQHEPVATFAAKVRDDQHAEMFQMRSIWLTGSAARACPAPWAADGGGRGLPTCLTWLTDVQAADQLERLNTPDNHRTAAIAASRSSPRSAWPSGRSWSAARRTHRRRRPAPTPPCR</sequence>
<dbReference type="Gene3D" id="1.20.1260.10">
    <property type="match status" value="1"/>
</dbReference>
<dbReference type="EMBL" id="SMKO01000059">
    <property type="protein sequence ID" value="TDD02959.1"/>
    <property type="molecule type" value="Genomic_DNA"/>
</dbReference>
<protein>
    <submittedName>
        <fullName evidence="4">DUF305 domain-containing protein</fullName>
    </submittedName>
</protein>
<keyword evidence="2" id="KW-0732">Signal</keyword>
<dbReference type="InterPro" id="IPR005183">
    <property type="entry name" value="DUF305_CopM-like"/>
</dbReference>
<dbReference type="AlphaFoldDB" id="A0A4R4VC04"/>
<gene>
    <name evidence="4" type="ORF">E1292_22265</name>
</gene>
<proteinExistence type="predicted"/>
<dbReference type="PANTHER" id="PTHR36933:SF1">
    <property type="entry name" value="SLL0788 PROTEIN"/>
    <property type="match status" value="1"/>
</dbReference>
<feature type="domain" description="DUF305" evidence="3">
    <location>
        <begin position="53"/>
        <end position="186"/>
    </location>
</feature>
<dbReference type="Proteomes" id="UP000295258">
    <property type="component" value="Unassembled WGS sequence"/>
</dbReference>
<feature type="signal peptide" evidence="2">
    <location>
        <begin position="1"/>
        <end position="19"/>
    </location>
</feature>
<dbReference type="Pfam" id="PF03713">
    <property type="entry name" value="DUF305"/>
    <property type="match status" value="1"/>
</dbReference>
<evidence type="ECO:0000256" key="2">
    <source>
        <dbReference type="SAM" id="SignalP"/>
    </source>
</evidence>
<evidence type="ECO:0000259" key="3">
    <source>
        <dbReference type="Pfam" id="PF03713"/>
    </source>
</evidence>
<dbReference type="PANTHER" id="PTHR36933">
    <property type="entry name" value="SLL0788 PROTEIN"/>
    <property type="match status" value="1"/>
</dbReference>
<feature type="chain" id="PRO_5038582563" evidence="2">
    <location>
        <begin position="20"/>
        <end position="275"/>
    </location>
</feature>
<comment type="caution">
    <text evidence="4">The sequence shown here is derived from an EMBL/GenBank/DDBJ whole genome shotgun (WGS) entry which is preliminary data.</text>
</comment>
<name>A0A4R4VC04_9ACTN</name>
<feature type="compositionally biased region" description="Low complexity" evidence="1">
    <location>
        <begin position="238"/>
        <end position="259"/>
    </location>
</feature>
<evidence type="ECO:0000256" key="1">
    <source>
        <dbReference type="SAM" id="MobiDB-lite"/>
    </source>
</evidence>
<organism evidence="4 5">
    <name type="scientific">Nonomuraea deserti</name>
    <dbReference type="NCBI Taxonomy" id="1848322"/>
    <lineage>
        <taxon>Bacteria</taxon>
        <taxon>Bacillati</taxon>
        <taxon>Actinomycetota</taxon>
        <taxon>Actinomycetes</taxon>
        <taxon>Streptosporangiales</taxon>
        <taxon>Streptosporangiaceae</taxon>
        <taxon>Nonomuraea</taxon>
    </lineage>
</organism>
<keyword evidence="5" id="KW-1185">Reference proteome</keyword>